<evidence type="ECO:0000313" key="3">
    <source>
        <dbReference type="EMBL" id="SMG59013.1"/>
    </source>
</evidence>
<feature type="compositionally biased region" description="Basic and acidic residues" evidence="1">
    <location>
        <begin position="1"/>
        <end position="16"/>
    </location>
</feature>
<gene>
    <name evidence="3" type="ORF">SAMN06295960_4835</name>
</gene>
<evidence type="ECO:0000313" key="4">
    <source>
        <dbReference type="Proteomes" id="UP000193834"/>
    </source>
</evidence>
<dbReference type="Pfam" id="PF04977">
    <property type="entry name" value="DivIC"/>
    <property type="match status" value="1"/>
</dbReference>
<dbReference type="EMBL" id="FXAZ01000011">
    <property type="protein sequence ID" value="SMG59013.1"/>
    <property type="molecule type" value="Genomic_DNA"/>
</dbReference>
<dbReference type="AlphaFoldDB" id="A0A1X7M0G5"/>
<keyword evidence="2" id="KW-1133">Transmembrane helix</keyword>
<dbReference type="OrthoDB" id="2382043at2"/>
<name>A0A1X7M0G5_9BACL</name>
<proteinExistence type="predicted"/>
<dbReference type="InterPro" id="IPR007060">
    <property type="entry name" value="FtsL/DivIC"/>
</dbReference>
<sequence>MSRSRPEAQWRAERQAELLSAPKTNNKAPVARKSTRRRIQLWLAFVVVFSGWGVYTYVGQMLKMQDLQQEFSAQEEVHSKTLQKRDELQNKVNKLNTEEYLLDIARSKGMLRPDEILIRKQDE</sequence>
<keyword evidence="4" id="KW-1185">Reference proteome</keyword>
<dbReference type="Proteomes" id="UP000193834">
    <property type="component" value="Unassembled WGS sequence"/>
</dbReference>
<feature type="region of interest" description="Disordered" evidence="1">
    <location>
        <begin position="1"/>
        <end position="31"/>
    </location>
</feature>
<reference evidence="3 4" key="1">
    <citation type="submission" date="2017-04" db="EMBL/GenBank/DDBJ databases">
        <authorList>
            <person name="Afonso C.L."/>
            <person name="Miller P.J."/>
            <person name="Scott M.A."/>
            <person name="Spackman E."/>
            <person name="Goraichik I."/>
            <person name="Dimitrov K.M."/>
            <person name="Suarez D.L."/>
            <person name="Swayne D.E."/>
        </authorList>
    </citation>
    <scope>NUCLEOTIDE SEQUENCE [LARGE SCALE GENOMIC DNA]</scope>
    <source>
        <strain evidence="3 4">11</strain>
    </source>
</reference>
<protein>
    <submittedName>
        <fullName evidence="3">Septum formation initiator</fullName>
    </submittedName>
</protein>
<evidence type="ECO:0000256" key="1">
    <source>
        <dbReference type="SAM" id="MobiDB-lite"/>
    </source>
</evidence>
<dbReference type="RefSeq" id="WP_085498855.1">
    <property type="nucleotide sequence ID" value="NZ_FXAZ01000011.1"/>
</dbReference>
<evidence type="ECO:0000256" key="2">
    <source>
        <dbReference type="SAM" id="Phobius"/>
    </source>
</evidence>
<accession>A0A1X7M0G5</accession>
<keyword evidence="2" id="KW-0812">Transmembrane</keyword>
<keyword evidence="2" id="KW-0472">Membrane</keyword>
<feature type="transmembrane region" description="Helical" evidence="2">
    <location>
        <begin position="41"/>
        <end position="58"/>
    </location>
</feature>
<dbReference type="STRING" id="1852522.SAMN06295960_4835"/>
<organism evidence="3 4">
    <name type="scientific">Paenibacillus aquistagni</name>
    <dbReference type="NCBI Taxonomy" id="1852522"/>
    <lineage>
        <taxon>Bacteria</taxon>
        <taxon>Bacillati</taxon>
        <taxon>Bacillota</taxon>
        <taxon>Bacilli</taxon>
        <taxon>Bacillales</taxon>
        <taxon>Paenibacillaceae</taxon>
        <taxon>Paenibacillus</taxon>
    </lineage>
</organism>